<evidence type="ECO:0000256" key="1">
    <source>
        <dbReference type="SAM" id="MobiDB-lite"/>
    </source>
</evidence>
<accession>A0A2V1DAJ6</accession>
<organism evidence="2 3">
    <name type="scientific">Periconia macrospinosa</name>
    <dbReference type="NCBI Taxonomy" id="97972"/>
    <lineage>
        <taxon>Eukaryota</taxon>
        <taxon>Fungi</taxon>
        <taxon>Dikarya</taxon>
        <taxon>Ascomycota</taxon>
        <taxon>Pezizomycotina</taxon>
        <taxon>Dothideomycetes</taxon>
        <taxon>Pleosporomycetidae</taxon>
        <taxon>Pleosporales</taxon>
        <taxon>Massarineae</taxon>
        <taxon>Periconiaceae</taxon>
        <taxon>Periconia</taxon>
    </lineage>
</organism>
<dbReference type="Proteomes" id="UP000244855">
    <property type="component" value="Unassembled WGS sequence"/>
</dbReference>
<proteinExistence type="predicted"/>
<evidence type="ECO:0000313" key="2">
    <source>
        <dbReference type="EMBL" id="PVH94184.1"/>
    </source>
</evidence>
<dbReference type="AlphaFoldDB" id="A0A2V1DAJ6"/>
<feature type="region of interest" description="Disordered" evidence="1">
    <location>
        <begin position="207"/>
        <end position="248"/>
    </location>
</feature>
<keyword evidence="3" id="KW-1185">Reference proteome</keyword>
<name>A0A2V1DAJ6_9PLEO</name>
<sequence length="248" mass="27199">MAGSLPQASSVLRRRHKRLAAAQAHSLAFSARGETGQTARAQHLQVGMAIAGSRWLRGVARQRRRNRLLKSPLTLHAYHGPLSNRQASYPSHRGGTGRMTRPFPEPIIYDHDDCNANAVAWSDPLPSHYAPVPAKQDRSRTGESRTYATAAARVRARVAPVDHSCTHYAASEEESRWPIHDTSNHALPVSSVQPLTSLDESIHPSILHDASRQNQDGSEAKVRRAGSRSGSPTKRIASRQAPTQDENN</sequence>
<gene>
    <name evidence="2" type="ORF">DM02DRAFT_633910</name>
</gene>
<reference evidence="2 3" key="1">
    <citation type="journal article" date="2018" name="Sci. Rep.">
        <title>Comparative genomics provides insights into the lifestyle and reveals functional heterogeneity of dark septate endophytic fungi.</title>
        <authorList>
            <person name="Knapp D.G."/>
            <person name="Nemeth J.B."/>
            <person name="Barry K."/>
            <person name="Hainaut M."/>
            <person name="Henrissat B."/>
            <person name="Johnson J."/>
            <person name="Kuo A."/>
            <person name="Lim J.H.P."/>
            <person name="Lipzen A."/>
            <person name="Nolan M."/>
            <person name="Ohm R.A."/>
            <person name="Tamas L."/>
            <person name="Grigoriev I.V."/>
            <person name="Spatafora J.W."/>
            <person name="Nagy L.G."/>
            <person name="Kovacs G.M."/>
        </authorList>
    </citation>
    <scope>NUCLEOTIDE SEQUENCE [LARGE SCALE GENOMIC DNA]</scope>
    <source>
        <strain evidence="2 3">DSE2036</strain>
    </source>
</reference>
<dbReference type="EMBL" id="KZ805546">
    <property type="protein sequence ID" value="PVH94184.1"/>
    <property type="molecule type" value="Genomic_DNA"/>
</dbReference>
<protein>
    <submittedName>
        <fullName evidence="2">Uncharacterized protein</fullName>
    </submittedName>
</protein>
<evidence type="ECO:0000313" key="3">
    <source>
        <dbReference type="Proteomes" id="UP000244855"/>
    </source>
</evidence>